<gene>
    <name evidence="7" type="ORF">QQS21_005769</name>
</gene>
<sequence>MSGSTKQTPSVVTSFAPNPLTTTFTRPDDCSGIYRSGFLMMVDVSKTCMPSGFKTDAYFSPGYVCPAGYVSACHDNTGVASLTTVTCCPTVNDPSIRLGCVTTSTLSSIWSTLFCTWIAPKDSNFYVPLTTVANGVTTTQSVGLQAPGGLNAFGVRMVYQSSDMVTATTTTAKTTASTTDTSSGGSSTSNPSQSAGEPGGLSTGAKVAIGVVIPVVALAAIIGVFLWWRRRKHHYQPQSQTEPKPVHQAPNELHGTHVNELA</sequence>
<feature type="non-terminal residue" evidence="7">
    <location>
        <position position="262"/>
    </location>
</feature>
<keyword evidence="8" id="KW-1185">Reference proteome</keyword>
<dbReference type="GO" id="GO:0071944">
    <property type="term" value="C:cell periphery"/>
    <property type="evidence" value="ECO:0007669"/>
    <property type="project" value="UniProtKB-ARBA"/>
</dbReference>
<evidence type="ECO:0000256" key="1">
    <source>
        <dbReference type="ARBA" id="ARBA00004167"/>
    </source>
</evidence>
<dbReference type="GO" id="GO:0016020">
    <property type="term" value="C:membrane"/>
    <property type="evidence" value="ECO:0007669"/>
    <property type="project" value="UniProtKB-SubCell"/>
</dbReference>
<dbReference type="InterPro" id="IPR051694">
    <property type="entry name" value="Immunoregulatory_rcpt-like"/>
</dbReference>
<feature type="compositionally biased region" description="Low complexity" evidence="5">
    <location>
        <begin position="171"/>
        <end position="196"/>
    </location>
</feature>
<feature type="region of interest" description="Disordered" evidence="5">
    <location>
        <begin position="235"/>
        <end position="262"/>
    </location>
</feature>
<reference evidence="7" key="1">
    <citation type="submission" date="2023-06" db="EMBL/GenBank/DDBJ databases">
        <title>Conoideocrella luteorostrata (Hypocreales: Clavicipitaceae), a potential biocontrol fungus for elongate hemlock scale in United States Christmas tree production areas.</title>
        <authorList>
            <person name="Barrett H."/>
            <person name="Lovett B."/>
            <person name="Macias A.M."/>
            <person name="Stajich J.E."/>
            <person name="Kasson M.T."/>
        </authorList>
    </citation>
    <scope>NUCLEOTIDE SEQUENCE</scope>
    <source>
        <strain evidence="7">ARSEF 14590</strain>
    </source>
</reference>
<evidence type="ECO:0000256" key="5">
    <source>
        <dbReference type="SAM" id="MobiDB-lite"/>
    </source>
</evidence>
<dbReference type="EMBL" id="JASWJB010000100">
    <property type="protein sequence ID" value="KAK2598058.1"/>
    <property type="molecule type" value="Genomic_DNA"/>
</dbReference>
<comment type="caution">
    <text evidence="7">The sequence shown here is derived from an EMBL/GenBank/DDBJ whole genome shotgun (WGS) entry which is preliminary data.</text>
</comment>
<organism evidence="7 8">
    <name type="scientific">Conoideocrella luteorostrata</name>
    <dbReference type="NCBI Taxonomy" id="1105319"/>
    <lineage>
        <taxon>Eukaryota</taxon>
        <taxon>Fungi</taxon>
        <taxon>Dikarya</taxon>
        <taxon>Ascomycota</taxon>
        <taxon>Pezizomycotina</taxon>
        <taxon>Sordariomycetes</taxon>
        <taxon>Hypocreomycetidae</taxon>
        <taxon>Hypocreales</taxon>
        <taxon>Clavicipitaceae</taxon>
        <taxon>Conoideocrella</taxon>
    </lineage>
</organism>
<name>A0AAJ0FYM3_9HYPO</name>
<dbReference type="AlphaFoldDB" id="A0AAJ0FYM3"/>
<protein>
    <submittedName>
        <fullName evidence="7">Uncharacterized protein</fullName>
    </submittedName>
</protein>
<feature type="region of interest" description="Disordered" evidence="5">
    <location>
        <begin position="171"/>
        <end position="200"/>
    </location>
</feature>
<evidence type="ECO:0000256" key="3">
    <source>
        <dbReference type="ARBA" id="ARBA00022989"/>
    </source>
</evidence>
<keyword evidence="3 6" id="KW-1133">Transmembrane helix</keyword>
<dbReference type="Proteomes" id="UP001251528">
    <property type="component" value="Unassembled WGS sequence"/>
</dbReference>
<dbReference type="PANTHER" id="PTHR15549:SF30">
    <property type="entry name" value="MID2 DOMAIN-CONTAINING PROTEIN"/>
    <property type="match status" value="1"/>
</dbReference>
<dbReference type="PANTHER" id="PTHR15549">
    <property type="entry name" value="PAIRED IMMUNOGLOBULIN-LIKE TYPE 2 RECEPTOR"/>
    <property type="match status" value="1"/>
</dbReference>
<evidence type="ECO:0000256" key="4">
    <source>
        <dbReference type="ARBA" id="ARBA00023136"/>
    </source>
</evidence>
<accession>A0AAJ0FYM3</accession>
<evidence type="ECO:0000256" key="2">
    <source>
        <dbReference type="ARBA" id="ARBA00022692"/>
    </source>
</evidence>
<comment type="subcellular location">
    <subcellularLocation>
        <location evidence="1">Membrane</location>
        <topology evidence="1">Single-pass membrane protein</topology>
    </subcellularLocation>
</comment>
<feature type="transmembrane region" description="Helical" evidence="6">
    <location>
        <begin position="207"/>
        <end position="228"/>
    </location>
</feature>
<keyword evidence="2 6" id="KW-0812">Transmembrane</keyword>
<proteinExistence type="predicted"/>
<evidence type="ECO:0000313" key="7">
    <source>
        <dbReference type="EMBL" id="KAK2598058.1"/>
    </source>
</evidence>
<evidence type="ECO:0000313" key="8">
    <source>
        <dbReference type="Proteomes" id="UP001251528"/>
    </source>
</evidence>
<keyword evidence="4 6" id="KW-0472">Membrane</keyword>
<evidence type="ECO:0000256" key="6">
    <source>
        <dbReference type="SAM" id="Phobius"/>
    </source>
</evidence>